<dbReference type="AlphaFoldDB" id="A0A1D9GBB6"/>
<reference evidence="2" key="2">
    <citation type="submission" date="2022-10" db="EMBL/GenBank/DDBJ databases">
        <authorList>
            <person name="Ngo T.-E."/>
        </authorList>
    </citation>
    <scope>NUCLEOTIDE SEQUENCE</scope>
    <source>
        <strain evidence="2">JHB</strain>
    </source>
</reference>
<keyword evidence="1" id="KW-0472">Membrane</keyword>
<feature type="transmembrane region" description="Helical" evidence="1">
    <location>
        <begin position="22"/>
        <end position="43"/>
    </location>
</feature>
<gene>
    <name evidence="2" type="ORF">BJP36_14350</name>
</gene>
<protein>
    <submittedName>
        <fullName evidence="2">Uncharacterized protein</fullName>
    </submittedName>
</protein>
<evidence type="ECO:0000256" key="1">
    <source>
        <dbReference type="SAM" id="Phobius"/>
    </source>
</evidence>
<keyword evidence="1" id="KW-0812">Transmembrane</keyword>
<proteinExistence type="predicted"/>
<dbReference type="EMBL" id="CP017708">
    <property type="protein sequence ID" value="AOY84680.2"/>
    <property type="molecule type" value="Genomic_DNA"/>
</dbReference>
<sequence length="97" mass="10956">MLPLREQDARTTSIFHPGIDPMLTKILTATTVAIALFTIIAGYTQRSALVLREEKQNNYWPRHRTYLSGYYYLGIWKSSPNRSDYGSFRGGGPATGK</sequence>
<organism evidence="2">
    <name type="scientific">Moorena producens (strain JHB)</name>
    <dbReference type="NCBI Taxonomy" id="1454205"/>
    <lineage>
        <taxon>Bacteria</taxon>
        <taxon>Bacillati</taxon>
        <taxon>Cyanobacteriota</taxon>
        <taxon>Cyanophyceae</taxon>
        <taxon>Coleofasciculales</taxon>
        <taxon>Coleofasciculaceae</taxon>
        <taxon>Moorena</taxon>
    </lineage>
</organism>
<accession>A0A1D9GBB6</accession>
<keyword evidence="1" id="KW-1133">Transmembrane helix</keyword>
<evidence type="ECO:0000313" key="2">
    <source>
        <dbReference type="EMBL" id="AOY84680.2"/>
    </source>
</evidence>
<reference evidence="2" key="1">
    <citation type="journal article" date="2017" name="Proc. Natl. Acad. Sci. U.S.A.">
        <title>Comparative genomics uncovers the prolific and distinctive metabolic potential of the cyanobacterial genus Moorea.</title>
        <authorList>
            <person name="Leao T."/>
            <person name="Castelao G."/>
            <person name="Korobeynikov A."/>
            <person name="Monroe E.A."/>
            <person name="Podell S."/>
            <person name="Glukhov E."/>
            <person name="Allen E.E."/>
            <person name="Gerwick W.H."/>
            <person name="Gerwick L."/>
        </authorList>
    </citation>
    <scope>NUCLEOTIDE SEQUENCE</scope>
    <source>
        <strain evidence="2">JHB</strain>
    </source>
</reference>
<dbReference type="Proteomes" id="UP000176944">
    <property type="component" value="Chromosome"/>
</dbReference>
<name>A0A1D9GBB6_MOOP1</name>